<dbReference type="OrthoDB" id="1112448at2759"/>
<protein>
    <submittedName>
        <fullName evidence="1">Uncharacterized protein</fullName>
    </submittedName>
</protein>
<dbReference type="Gramene" id="TVU04053">
    <property type="protein sequence ID" value="TVU04053"/>
    <property type="gene ID" value="EJB05_50386"/>
</dbReference>
<name>A0A5J9SYE8_9POAL</name>
<sequence length="111" mass="12998">MPETASHMMATCSFSVQVWNTFAYMGIVPHQLPPGNYRRLKRWWASMLGMAGVQNAKRCRRVFDNKAMTSDRLITIIQQEYIQDWNRAQTPWEEPNLKGCSNAFKNLRYLP</sequence>
<gene>
    <name evidence="1" type="ORF">EJB05_50386</name>
</gene>
<reference evidence="1 2" key="1">
    <citation type="journal article" date="2019" name="Sci. Rep.">
        <title>A high-quality genome of Eragrostis curvula grass provides insights into Poaceae evolution and supports new strategies to enhance forage quality.</title>
        <authorList>
            <person name="Carballo J."/>
            <person name="Santos B.A.C.M."/>
            <person name="Zappacosta D."/>
            <person name="Garbus I."/>
            <person name="Selva J.P."/>
            <person name="Gallo C.A."/>
            <person name="Diaz A."/>
            <person name="Albertini E."/>
            <person name="Caccamo M."/>
            <person name="Echenique V."/>
        </authorList>
    </citation>
    <scope>NUCLEOTIDE SEQUENCE [LARGE SCALE GENOMIC DNA]</scope>
    <source>
        <strain evidence="2">cv. Victoria</strain>
        <tissue evidence="1">Leaf</tissue>
    </source>
</reference>
<dbReference type="Proteomes" id="UP000324897">
    <property type="component" value="Unassembled WGS sequence"/>
</dbReference>
<accession>A0A5J9SYE8</accession>
<dbReference type="AlphaFoldDB" id="A0A5J9SYE8"/>
<feature type="non-terminal residue" evidence="1">
    <location>
        <position position="1"/>
    </location>
</feature>
<keyword evidence="2" id="KW-1185">Reference proteome</keyword>
<proteinExistence type="predicted"/>
<evidence type="ECO:0000313" key="1">
    <source>
        <dbReference type="EMBL" id="TVU04053.1"/>
    </source>
</evidence>
<evidence type="ECO:0000313" key="2">
    <source>
        <dbReference type="Proteomes" id="UP000324897"/>
    </source>
</evidence>
<comment type="caution">
    <text evidence="1">The sequence shown here is derived from an EMBL/GenBank/DDBJ whole genome shotgun (WGS) entry which is preliminary data.</text>
</comment>
<dbReference type="EMBL" id="RWGY01000106">
    <property type="protein sequence ID" value="TVU04053.1"/>
    <property type="molecule type" value="Genomic_DNA"/>
</dbReference>
<organism evidence="1 2">
    <name type="scientific">Eragrostis curvula</name>
    <name type="common">weeping love grass</name>
    <dbReference type="NCBI Taxonomy" id="38414"/>
    <lineage>
        <taxon>Eukaryota</taxon>
        <taxon>Viridiplantae</taxon>
        <taxon>Streptophyta</taxon>
        <taxon>Embryophyta</taxon>
        <taxon>Tracheophyta</taxon>
        <taxon>Spermatophyta</taxon>
        <taxon>Magnoliopsida</taxon>
        <taxon>Liliopsida</taxon>
        <taxon>Poales</taxon>
        <taxon>Poaceae</taxon>
        <taxon>PACMAD clade</taxon>
        <taxon>Chloridoideae</taxon>
        <taxon>Eragrostideae</taxon>
        <taxon>Eragrostidinae</taxon>
        <taxon>Eragrostis</taxon>
    </lineage>
</organism>